<evidence type="ECO:0000256" key="2">
    <source>
        <dbReference type="ARBA" id="ARBA00022679"/>
    </source>
</evidence>
<proteinExistence type="inferred from homology"/>
<comment type="pathway">
    <text evidence="4">Cofactor biosynthesis; molybdopterin biosynthesis.</text>
</comment>
<dbReference type="GO" id="GO:0006777">
    <property type="term" value="P:Mo-molybdopterin cofactor biosynthetic process"/>
    <property type="evidence" value="ECO:0007669"/>
    <property type="project" value="UniProtKB-UniRule"/>
</dbReference>
<gene>
    <name evidence="6" type="ORF">BSL78_05761</name>
</gene>
<dbReference type="FunFam" id="3.90.1170.40:FF:000002">
    <property type="entry name" value="Molybdopterin synthase catalytic subunit"/>
    <property type="match status" value="1"/>
</dbReference>
<dbReference type="SUPFAM" id="SSF54285">
    <property type="entry name" value="MoaD/ThiS"/>
    <property type="match status" value="1"/>
</dbReference>
<feature type="binding site" evidence="4">
    <location>
        <begin position="210"/>
        <end position="212"/>
    </location>
    <ligand>
        <name>substrate</name>
    </ligand>
</feature>
<name>A0A2G8LAX4_STIJA</name>
<dbReference type="STRING" id="307972.A0A2G8LAX4"/>
<reference evidence="6 7" key="1">
    <citation type="journal article" date="2017" name="PLoS Biol.">
        <title>The sea cucumber genome provides insights into morphological evolution and visceral regeneration.</title>
        <authorList>
            <person name="Zhang X."/>
            <person name="Sun L."/>
            <person name="Yuan J."/>
            <person name="Sun Y."/>
            <person name="Gao Y."/>
            <person name="Zhang L."/>
            <person name="Li S."/>
            <person name="Dai H."/>
            <person name="Hamel J.F."/>
            <person name="Liu C."/>
            <person name="Yu Y."/>
            <person name="Liu S."/>
            <person name="Lin W."/>
            <person name="Guo K."/>
            <person name="Jin S."/>
            <person name="Xu P."/>
            <person name="Storey K.B."/>
            <person name="Huan P."/>
            <person name="Zhang T."/>
            <person name="Zhou Y."/>
            <person name="Zhang J."/>
            <person name="Lin C."/>
            <person name="Li X."/>
            <person name="Xing L."/>
            <person name="Huo D."/>
            <person name="Sun M."/>
            <person name="Wang L."/>
            <person name="Mercier A."/>
            <person name="Li F."/>
            <person name="Yang H."/>
            <person name="Xiang J."/>
        </authorList>
    </citation>
    <scope>NUCLEOTIDE SEQUENCE [LARGE SCALE GENOMIC DNA]</scope>
    <source>
        <strain evidence="6">Shaxun</strain>
        <tissue evidence="6">Muscle</tissue>
    </source>
</reference>
<evidence type="ECO:0000313" key="7">
    <source>
        <dbReference type="Proteomes" id="UP000230750"/>
    </source>
</evidence>
<dbReference type="InterPro" id="IPR012675">
    <property type="entry name" value="Beta-grasp_dom_sf"/>
</dbReference>
<keyword evidence="3 4" id="KW-0501">Molybdenum cofactor biosynthesis</keyword>
<comment type="caution">
    <text evidence="6">The sequence shown here is derived from an EMBL/GenBank/DDBJ whole genome shotgun (WGS) entry which is preliminary data.</text>
</comment>
<dbReference type="Gene3D" id="3.10.20.30">
    <property type="match status" value="1"/>
</dbReference>
<dbReference type="Pfam" id="PF02597">
    <property type="entry name" value="ThiS"/>
    <property type="match status" value="1"/>
</dbReference>
<keyword evidence="2 4" id="KW-0808">Transferase</keyword>
<dbReference type="CDD" id="cd00756">
    <property type="entry name" value="MoaE"/>
    <property type="match status" value="1"/>
</dbReference>
<organism evidence="6 7">
    <name type="scientific">Stichopus japonicus</name>
    <name type="common">Sea cucumber</name>
    <dbReference type="NCBI Taxonomy" id="307972"/>
    <lineage>
        <taxon>Eukaryota</taxon>
        <taxon>Metazoa</taxon>
        <taxon>Echinodermata</taxon>
        <taxon>Eleutherozoa</taxon>
        <taxon>Echinozoa</taxon>
        <taxon>Holothuroidea</taxon>
        <taxon>Aspidochirotacea</taxon>
        <taxon>Aspidochirotida</taxon>
        <taxon>Stichopodidae</taxon>
        <taxon>Apostichopus</taxon>
    </lineage>
</organism>
<dbReference type="InterPro" id="IPR016155">
    <property type="entry name" value="Mopterin_synth/thiamin_S_b"/>
</dbReference>
<comment type="subcellular location">
    <subcellularLocation>
        <location evidence="4">Cytoplasm</location>
    </subcellularLocation>
</comment>
<dbReference type="InterPro" id="IPR003749">
    <property type="entry name" value="ThiS/MoaD-like"/>
</dbReference>
<comment type="function">
    <text evidence="4">Catalytic subunit of the molybdopterin synthase complex, a complex that catalyzes the conversion of precursor Z into molybdopterin. Acts by mediating the incorporation of 2 sulfur atoms from thiocarboxylated MOCS2A into precursor Z to generate a dithiolene group.</text>
</comment>
<comment type="subunit">
    <text evidence="4">Heterotetramer; composed of 2 small (MOCS2A) and 2 large (MOCS2B) subunits.</text>
</comment>
<feature type="binding site" evidence="4">
    <location>
        <begin position="187"/>
        <end position="188"/>
    </location>
    <ligand>
        <name>substrate</name>
    </ligand>
</feature>
<dbReference type="InterPro" id="IPR036563">
    <property type="entry name" value="MoaE_sf"/>
</dbReference>
<dbReference type="Proteomes" id="UP000230750">
    <property type="component" value="Unassembled WGS sequence"/>
</dbReference>
<comment type="similarity">
    <text evidence="4">Belongs to the MoaE family. MOCS2B subfamily.</text>
</comment>
<dbReference type="HAMAP" id="MF_03052">
    <property type="entry name" value="MOC2B"/>
    <property type="match status" value="1"/>
</dbReference>
<evidence type="ECO:0000256" key="4">
    <source>
        <dbReference type="HAMAP-Rule" id="MF_03052"/>
    </source>
</evidence>
<dbReference type="GO" id="GO:0030366">
    <property type="term" value="F:molybdopterin synthase activity"/>
    <property type="evidence" value="ECO:0007669"/>
    <property type="project" value="UniProtKB-UniRule"/>
</dbReference>
<comment type="catalytic activity">
    <reaction evidence="4">
        <text>2 [molybdopterin-synthase sulfur-carrier protein]-C-terminal-Gly-aminoethanethioate + cyclic pyranopterin phosphate + H2O = molybdopterin + 2 [molybdopterin-synthase sulfur-carrier protein]-C-terminal Gly-Gly + 2 H(+)</text>
        <dbReference type="Rhea" id="RHEA:26333"/>
        <dbReference type="Rhea" id="RHEA-COMP:12202"/>
        <dbReference type="Rhea" id="RHEA-COMP:19907"/>
        <dbReference type="ChEBI" id="CHEBI:15377"/>
        <dbReference type="ChEBI" id="CHEBI:15378"/>
        <dbReference type="ChEBI" id="CHEBI:58698"/>
        <dbReference type="ChEBI" id="CHEBI:59648"/>
        <dbReference type="ChEBI" id="CHEBI:90778"/>
        <dbReference type="ChEBI" id="CHEBI:232372"/>
        <dbReference type="EC" id="2.8.1.12"/>
    </reaction>
</comment>
<dbReference type="InterPro" id="IPR028888">
    <property type="entry name" value="MOCS2B_euk"/>
</dbReference>
<dbReference type="AlphaFoldDB" id="A0A2G8LAX4"/>
<dbReference type="EMBL" id="MRZV01000146">
    <property type="protein sequence ID" value="PIK57310.1"/>
    <property type="molecule type" value="Genomic_DNA"/>
</dbReference>
<evidence type="ECO:0000256" key="5">
    <source>
        <dbReference type="SAM" id="MobiDB-lite"/>
    </source>
</evidence>
<dbReference type="Gene3D" id="3.90.1170.40">
    <property type="entry name" value="Molybdopterin biosynthesis MoaE subunit"/>
    <property type="match status" value="1"/>
</dbReference>
<protein>
    <recommendedName>
        <fullName evidence="4">Molybdopterin synthase catalytic subunit</fullName>
        <ecNumber evidence="4">2.8.1.12</ecNumber>
    </recommendedName>
    <alternativeName>
        <fullName evidence="4">Molybdenum cofactor synthesis protein 2 large subunit</fullName>
    </alternativeName>
    <alternativeName>
        <fullName evidence="4">Molybdenum cofactor synthesis protein 2B</fullName>
        <shortName evidence="4">MOCS2B</shortName>
    </alternativeName>
</protein>
<dbReference type="GO" id="GO:1990140">
    <property type="term" value="C:molybdopterin synthase complex"/>
    <property type="evidence" value="ECO:0007669"/>
    <property type="project" value="UniProtKB-UniRule"/>
</dbReference>
<dbReference type="SUPFAM" id="SSF54690">
    <property type="entry name" value="Molybdopterin synthase subunit MoaE"/>
    <property type="match status" value="1"/>
</dbReference>
<dbReference type="EC" id="2.8.1.12" evidence="4"/>
<evidence type="ECO:0000256" key="3">
    <source>
        <dbReference type="ARBA" id="ARBA00023150"/>
    </source>
</evidence>
<feature type="region of interest" description="Disordered" evidence="5">
    <location>
        <begin position="218"/>
        <end position="237"/>
    </location>
</feature>
<dbReference type="UniPathway" id="UPA00344"/>
<dbReference type="OrthoDB" id="5531344at2759"/>
<evidence type="ECO:0000313" key="6">
    <source>
        <dbReference type="EMBL" id="PIK57310.1"/>
    </source>
</evidence>
<dbReference type="InterPro" id="IPR003448">
    <property type="entry name" value="Mopterin_biosynth_MoaE"/>
</dbReference>
<dbReference type="CDD" id="cd00754">
    <property type="entry name" value="Ubl_MoaD"/>
    <property type="match status" value="1"/>
</dbReference>
<evidence type="ECO:0000256" key="1">
    <source>
        <dbReference type="ARBA" id="ARBA00022490"/>
    </source>
</evidence>
<sequence>MQNQPEVEVTVQYFAISRDISGIREEIVSFPQQVTSRKVFEVLVAKHSGLKNIEENCILAVNGDWFTEETGLIQLTSGDEIAIMASDSVLIELTTSILSLDRATKFVTLPSCGAISVFIGTTRDNFNGKKVLHLEYEAYETMAVTEIRKICDQVMEKWDVKRVAVLHRLGHVPITEASVIISVSSPHRKESLEAVEYCIDTLKATVPIWKKEFYEEGDSSWKENKECSWSKEKTTNS</sequence>
<dbReference type="Pfam" id="PF02391">
    <property type="entry name" value="MoaE"/>
    <property type="match status" value="1"/>
</dbReference>
<keyword evidence="7" id="KW-1185">Reference proteome</keyword>
<dbReference type="PANTHER" id="PTHR23404">
    <property type="entry name" value="MOLYBDOPTERIN SYNTHASE RELATED"/>
    <property type="match status" value="1"/>
</dbReference>
<accession>A0A2G8LAX4</accession>
<keyword evidence="1 4" id="KW-0963">Cytoplasm</keyword>
<feature type="binding site" evidence="4">
    <location>
        <position position="203"/>
    </location>
    <ligand>
        <name>substrate</name>
    </ligand>
</feature>